<feature type="region of interest" description="Disordered" evidence="2">
    <location>
        <begin position="535"/>
        <end position="559"/>
    </location>
</feature>
<proteinExistence type="predicted"/>
<dbReference type="SMART" id="SM00939">
    <property type="entry name" value="PepX_C"/>
    <property type="match status" value="1"/>
</dbReference>
<protein>
    <submittedName>
        <fullName evidence="4">Cocaine esterase</fullName>
        <ecNumber evidence="4">3.1.1.84</ecNumber>
    </submittedName>
</protein>
<dbReference type="Gene3D" id="2.60.120.260">
    <property type="entry name" value="Galactose-binding domain-like"/>
    <property type="match status" value="1"/>
</dbReference>
<name>A0A2R8BK58_9RHOB</name>
<evidence type="ECO:0000256" key="1">
    <source>
        <dbReference type="ARBA" id="ARBA00022801"/>
    </source>
</evidence>
<dbReference type="InterPro" id="IPR000383">
    <property type="entry name" value="Xaa-Pro-like_dom"/>
</dbReference>
<dbReference type="InterPro" id="IPR050585">
    <property type="entry name" value="Xaa-Pro_dipeptidyl-ppase/CocE"/>
</dbReference>
<dbReference type="InterPro" id="IPR029058">
    <property type="entry name" value="AB_hydrolase_fold"/>
</dbReference>
<evidence type="ECO:0000313" key="5">
    <source>
        <dbReference type="Proteomes" id="UP000244924"/>
    </source>
</evidence>
<keyword evidence="5" id="KW-1185">Reference proteome</keyword>
<keyword evidence="1 4" id="KW-0378">Hydrolase</keyword>
<evidence type="ECO:0000256" key="2">
    <source>
        <dbReference type="SAM" id="MobiDB-lite"/>
    </source>
</evidence>
<evidence type="ECO:0000259" key="3">
    <source>
        <dbReference type="SMART" id="SM00939"/>
    </source>
</evidence>
<dbReference type="SUPFAM" id="SSF49785">
    <property type="entry name" value="Galactose-binding domain-like"/>
    <property type="match status" value="1"/>
</dbReference>
<dbReference type="AlphaFoldDB" id="A0A2R8BK58"/>
<dbReference type="GO" id="GO:0008239">
    <property type="term" value="F:dipeptidyl-peptidase activity"/>
    <property type="evidence" value="ECO:0007669"/>
    <property type="project" value="InterPro"/>
</dbReference>
<dbReference type="PANTHER" id="PTHR43056">
    <property type="entry name" value="PEPTIDASE S9 PROLYL OLIGOPEPTIDASE"/>
    <property type="match status" value="1"/>
</dbReference>
<feature type="domain" description="Xaa-Pro dipeptidyl-peptidase C-terminal" evidence="3">
    <location>
        <begin position="294"/>
        <end position="541"/>
    </location>
</feature>
<evidence type="ECO:0000313" key="4">
    <source>
        <dbReference type="EMBL" id="SPH23754.1"/>
    </source>
</evidence>
<organism evidence="4 5">
    <name type="scientific">Albidovulum aquaemixtae</name>
    <dbReference type="NCBI Taxonomy" id="1542388"/>
    <lineage>
        <taxon>Bacteria</taxon>
        <taxon>Pseudomonadati</taxon>
        <taxon>Pseudomonadota</taxon>
        <taxon>Alphaproteobacteria</taxon>
        <taxon>Rhodobacterales</taxon>
        <taxon>Paracoccaceae</taxon>
        <taxon>Albidovulum</taxon>
    </lineage>
</organism>
<dbReference type="Gene3D" id="3.40.50.1820">
    <property type="entry name" value="alpha/beta hydrolase"/>
    <property type="match status" value="1"/>
</dbReference>
<gene>
    <name evidence="4" type="primary">cocE_2</name>
    <name evidence="4" type="ORF">DEA8626_02823</name>
</gene>
<dbReference type="Pfam" id="PF08530">
    <property type="entry name" value="PepX_C"/>
    <property type="match status" value="1"/>
</dbReference>
<dbReference type="RefSeq" id="WP_108853835.1">
    <property type="nucleotide sequence ID" value="NZ_OMOQ01000002.1"/>
</dbReference>
<dbReference type="InterPro" id="IPR008979">
    <property type="entry name" value="Galactose-bd-like_sf"/>
</dbReference>
<reference evidence="4 5" key="1">
    <citation type="submission" date="2018-03" db="EMBL/GenBank/DDBJ databases">
        <authorList>
            <person name="Keele B.F."/>
        </authorList>
    </citation>
    <scope>NUCLEOTIDE SEQUENCE [LARGE SCALE GENOMIC DNA]</scope>
    <source>
        <strain evidence="4 5">CECT 8626</strain>
    </source>
</reference>
<dbReference type="Pfam" id="PF02129">
    <property type="entry name" value="Peptidase_S15"/>
    <property type="match status" value="1"/>
</dbReference>
<dbReference type="InterPro" id="IPR005674">
    <property type="entry name" value="CocE/Ser_esterase"/>
</dbReference>
<dbReference type="PANTHER" id="PTHR43056:SF10">
    <property type="entry name" value="COCE_NOND FAMILY, PUTATIVE (AFU_ORTHOLOGUE AFUA_7G00600)-RELATED"/>
    <property type="match status" value="1"/>
</dbReference>
<dbReference type="EC" id="3.1.1.84" evidence="4"/>
<accession>A0A2R8BK58</accession>
<dbReference type="InterPro" id="IPR013736">
    <property type="entry name" value="Xaa-Pro_dipept_C"/>
</dbReference>
<dbReference type="OrthoDB" id="9806163at2"/>
<dbReference type="Proteomes" id="UP000244924">
    <property type="component" value="Unassembled WGS sequence"/>
</dbReference>
<dbReference type="NCBIfam" id="TIGR00976">
    <property type="entry name" value="CocE_NonD"/>
    <property type="match status" value="1"/>
</dbReference>
<dbReference type="EMBL" id="OMOQ01000002">
    <property type="protein sequence ID" value="SPH23754.1"/>
    <property type="molecule type" value="Genomic_DNA"/>
</dbReference>
<dbReference type="SUPFAM" id="SSF53474">
    <property type="entry name" value="alpha/beta-Hydrolases"/>
    <property type="match status" value="1"/>
</dbReference>
<sequence length="674" mass="74515">MPDIPVRTDFPRKVREIDNTWIPMSDGTKLAARIWLPEDAEADPVPAILEYLPYRKRDGTVERDHLTHPYFAGFGYAGVRVDMRGTGDSEGICLGEYLTQEQDDALDVIAWLAAQPWCSGAVGMIGISWGGFNGLQVAARRPPALKAVITLCSTDDRYSDDIHFMGGAMLTDKLAWGATAFAIANTPPDPAIVGDRWREMWKERLENNGLWMLDWFRHQRRDAFYRHGSVCEDFSAIEAAVYAVGGWADGYTNAIFRLLEHLPGPKKGLVGPWAHKYPHFAEPGPRIGFLQECLRWWDQHLKGIDTGIMNEPILRAWVQDPAPPATHYAERPGKWVAEPSWSGTRTDELALTLVPGGLTRETARDGSIVIASPQTVGRGAQNWCSYGLVADLATDQRVEAGGSVVLETGPLEDDLELLGFPILDAEVASDRPVANLAAVLSAVAPDGAATLVTYGVLNLTHRNSHADPAPMTPGKAERVRLQLNVCGQRFAKGQRLRLALSTSYWPVIWPAPETLQLTLSTGKSRLLLPVRKPKGSDSALTPFGAPEGAAPLRTDKPGRHEFSRTETIDLVSGISTYRRNDASEPVTHLHTGIEFGSRSEDVFTIHPDDPNSATGTCRWHKTYRRDDWQATVDAEVTVRALRDVWRIDATLRALDGDDVVAEREWHEDVPRDLV</sequence>